<evidence type="ECO:0000313" key="9">
    <source>
        <dbReference type="Proteomes" id="UP000258309"/>
    </source>
</evidence>
<protein>
    <recommendedName>
        <fullName evidence="7">LIM zinc-binding domain-containing protein</fullName>
    </recommendedName>
</protein>
<dbReference type="SMART" id="SM00132">
    <property type="entry name" value="LIM"/>
    <property type="match status" value="2"/>
</dbReference>
<keyword evidence="1 5" id="KW-0479">Metal-binding</keyword>
<dbReference type="PANTHER" id="PTHR24205">
    <property type="entry name" value="FOUR AND A HALF LIM DOMAINS PROTEIN"/>
    <property type="match status" value="1"/>
</dbReference>
<dbReference type="OMA" id="CHRGIEG"/>
<dbReference type="Proteomes" id="UP000258309">
    <property type="component" value="Unassembled WGS sequence"/>
</dbReference>
<dbReference type="InterPro" id="IPR001781">
    <property type="entry name" value="Znf_LIM"/>
</dbReference>
<dbReference type="Pfam" id="PF00412">
    <property type="entry name" value="LIM"/>
    <property type="match status" value="2"/>
</dbReference>
<evidence type="ECO:0000313" key="8">
    <source>
        <dbReference type="EMBL" id="RFU33353.1"/>
    </source>
</evidence>
<keyword evidence="2" id="KW-0677">Repeat</keyword>
<evidence type="ECO:0000256" key="4">
    <source>
        <dbReference type="ARBA" id="ARBA00023038"/>
    </source>
</evidence>
<feature type="compositionally biased region" description="Low complexity" evidence="6">
    <location>
        <begin position="401"/>
        <end position="415"/>
    </location>
</feature>
<dbReference type="STRING" id="5539.A0A3E2HJE8"/>
<reference evidence="8 9" key="1">
    <citation type="submission" date="2018-05" db="EMBL/GenBank/DDBJ databases">
        <title>Draft genome sequence of Scytalidium lignicola DSM 105466, a ubiquitous saprotrophic fungus.</title>
        <authorList>
            <person name="Buettner E."/>
            <person name="Gebauer A.M."/>
            <person name="Hofrichter M."/>
            <person name="Liers C."/>
            <person name="Kellner H."/>
        </authorList>
    </citation>
    <scope>NUCLEOTIDE SEQUENCE [LARGE SCALE GENOMIC DNA]</scope>
    <source>
        <strain evidence="8 9">DSM 105466</strain>
    </source>
</reference>
<dbReference type="GO" id="GO:0005634">
    <property type="term" value="C:nucleus"/>
    <property type="evidence" value="ECO:0007669"/>
    <property type="project" value="TreeGrafter"/>
</dbReference>
<feature type="non-terminal residue" evidence="8">
    <location>
        <position position="1"/>
    </location>
</feature>
<dbReference type="CDD" id="cd08368">
    <property type="entry name" value="LIM"/>
    <property type="match status" value="1"/>
</dbReference>
<feature type="compositionally biased region" description="Pro residues" evidence="6">
    <location>
        <begin position="480"/>
        <end position="493"/>
    </location>
</feature>
<evidence type="ECO:0000256" key="6">
    <source>
        <dbReference type="SAM" id="MobiDB-lite"/>
    </source>
</evidence>
<feature type="region of interest" description="Disordered" evidence="6">
    <location>
        <begin position="1"/>
        <end position="113"/>
    </location>
</feature>
<feature type="compositionally biased region" description="Polar residues" evidence="6">
    <location>
        <begin position="195"/>
        <end position="241"/>
    </location>
</feature>
<sequence length="680" mass="73296">MGDHVCKAPAPDVIPSGEVTPPPESATSYDRLPETRMAPNAYEQRPARNIPPRVDTMAANRPFFRQDQLTPMSADSRSISPMTPNSVGRSPYGPPRSGTGLTPRRPPSPDAGLSSNLDCAFPPFPAKKPEYGGHQAQGKSIGRGSPNLMVEADPMYAPVSPRTATSGGLLLRMNTIAPGPFDVRGRQGSVAGLENQQQVSASVSDGMQGLSLSSAFPEQNGQMQRPSTASSVHSRPGNSSMDEVEASRPKMPRTNGYGGFGPPTADSDPEKPKMLDIRSQTFPIKNESPESLTRRPSDIAAGSMMKRPSMDAANGLMNKTMSTGRSPPRERRPSNFGPDLTRPPPPRIASMSRQSGRPGDARPLPNNINLAAEFGAANPYHTPTESRSSNNSEYSEDSKASSRSSPPSTSPERPSNVPSMNGPRANFQPPKPQSTTAPPMESEVAPVKQQYASPMRNFDPSLQSPESPMDPAIQRGLSYAPPPRSSARPPPPSRSQTVPLTAPLTTPAAPTTKAKPRPSISKGNCKACSLPIKGRSVSSADGRLTGRYHKECFVCTTCSEPFNSTTFYVLNDAPYCEQHYHKLNGSICVGCHRGIEGQFLESERRQKFHPGCLRCMDCSRVLKHDYFEMNGRVYCERDAFRRAQQGRFLGVGGGGGGGGRGGYGGPSNRMERRTTRLMMM</sequence>
<feature type="compositionally biased region" description="Low complexity" evidence="6">
    <location>
        <begin position="499"/>
        <end position="513"/>
    </location>
</feature>
<dbReference type="AlphaFoldDB" id="A0A3E2HJE8"/>
<dbReference type="EMBL" id="NCSJ02000037">
    <property type="protein sequence ID" value="RFU33353.1"/>
    <property type="molecule type" value="Genomic_DNA"/>
</dbReference>
<keyword evidence="4 5" id="KW-0440">LIM domain</keyword>
<accession>A0A3E2HJE8</accession>
<feature type="region of interest" description="Disordered" evidence="6">
    <location>
        <begin position="657"/>
        <end position="680"/>
    </location>
</feature>
<dbReference type="PANTHER" id="PTHR24205:SF16">
    <property type="entry name" value="GH01042P-RELATED"/>
    <property type="match status" value="1"/>
</dbReference>
<feature type="non-terminal residue" evidence="8">
    <location>
        <position position="680"/>
    </location>
</feature>
<dbReference type="SUPFAM" id="SSF57716">
    <property type="entry name" value="Glucocorticoid receptor-like (DNA-binding domain)"/>
    <property type="match status" value="1"/>
</dbReference>
<gene>
    <name evidence="8" type="ORF">B7463_g2995</name>
</gene>
<evidence type="ECO:0000259" key="7">
    <source>
        <dbReference type="PROSITE" id="PS50023"/>
    </source>
</evidence>
<feature type="domain" description="LIM zinc-binding" evidence="7">
    <location>
        <begin position="523"/>
        <end position="586"/>
    </location>
</feature>
<dbReference type="FunFam" id="2.10.110.10:FF:000105">
    <property type="entry name" value="Similar to LIM domain-containing protein"/>
    <property type="match status" value="1"/>
</dbReference>
<dbReference type="PROSITE" id="PS50023">
    <property type="entry name" value="LIM_DOMAIN_2"/>
    <property type="match status" value="2"/>
</dbReference>
<dbReference type="PROSITE" id="PS00478">
    <property type="entry name" value="LIM_DOMAIN_1"/>
    <property type="match status" value="1"/>
</dbReference>
<dbReference type="GO" id="GO:0003712">
    <property type="term" value="F:transcription coregulator activity"/>
    <property type="evidence" value="ECO:0007669"/>
    <property type="project" value="TreeGrafter"/>
</dbReference>
<comment type="caution">
    <text evidence="8">The sequence shown here is derived from an EMBL/GenBank/DDBJ whole genome shotgun (WGS) entry which is preliminary data.</text>
</comment>
<feature type="domain" description="LIM zinc-binding" evidence="7">
    <location>
        <begin position="587"/>
        <end position="645"/>
    </location>
</feature>
<keyword evidence="3 5" id="KW-0862">Zinc</keyword>
<evidence type="ECO:0000256" key="3">
    <source>
        <dbReference type="ARBA" id="ARBA00022833"/>
    </source>
</evidence>
<proteinExistence type="predicted"/>
<evidence type="ECO:0000256" key="2">
    <source>
        <dbReference type="ARBA" id="ARBA00022737"/>
    </source>
</evidence>
<name>A0A3E2HJE8_SCYLI</name>
<organism evidence="8 9">
    <name type="scientific">Scytalidium lignicola</name>
    <name type="common">Hyphomycete</name>
    <dbReference type="NCBI Taxonomy" id="5539"/>
    <lineage>
        <taxon>Eukaryota</taxon>
        <taxon>Fungi</taxon>
        <taxon>Dikarya</taxon>
        <taxon>Ascomycota</taxon>
        <taxon>Pezizomycotina</taxon>
        <taxon>Leotiomycetes</taxon>
        <taxon>Leotiomycetes incertae sedis</taxon>
        <taxon>Scytalidium</taxon>
    </lineage>
</organism>
<evidence type="ECO:0000256" key="5">
    <source>
        <dbReference type="PROSITE-ProRule" id="PRU00125"/>
    </source>
</evidence>
<dbReference type="GO" id="GO:0030695">
    <property type="term" value="F:GTPase regulator activity"/>
    <property type="evidence" value="ECO:0007669"/>
    <property type="project" value="UniProtKB-ARBA"/>
</dbReference>
<keyword evidence="9" id="KW-1185">Reference proteome</keyword>
<feature type="compositionally biased region" description="Polar residues" evidence="6">
    <location>
        <begin position="67"/>
        <end position="88"/>
    </location>
</feature>
<dbReference type="CDD" id="cd09397">
    <property type="entry name" value="LIM1_UF1"/>
    <property type="match status" value="1"/>
</dbReference>
<feature type="region of interest" description="Disordered" evidence="6">
    <location>
        <begin position="195"/>
        <end position="522"/>
    </location>
</feature>
<evidence type="ECO:0000256" key="1">
    <source>
        <dbReference type="ARBA" id="ARBA00022723"/>
    </source>
</evidence>
<dbReference type="GO" id="GO:0046872">
    <property type="term" value="F:metal ion binding"/>
    <property type="evidence" value="ECO:0007669"/>
    <property type="project" value="UniProtKB-KW"/>
</dbReference>
<dbReference type="Gene3D" id="2.10.110.10">
    <property type="entry name" value="Cysteine Rich Protein"/>
    <property type="match status" value="2"/>
</dbReference>
<dbReference type="OrthoDB" id="1112565at2759"/>